<sequence>MPLSQFFFGNYHNIKPNEEQSKLLSARQISTLAKDLILKFMSGLMNNFRTVLFLNKKQLFNQQ</sequence>
<protein>
    <submittedName>
        <fullName evidence="1">Uncharacterized protein</fullName>
    </submittedName>
</protein>
<evidence type="ECO:0000313" key="2">
    <source>
        <dbReference type="Proteomes" id="UP000276133"/>
    </source>
</evidence>
<name>A0A3M7SZL8_BRAPC</name>
<accession>A0A3M7SZL8</accession>
<dbReference type="EMBL" id="REGN01000533">
    <property type="protein sequence ID" value="RNA41192.1"/>
    <property type="molecule type" value="Genomic_DNA"/>
</dbReference>
<dbReference type="AlphaFoldDB" id="A0A3M7SZL8"/>
<gene>
    <name evidence="1" type="ORF">BpHYR1_036775</name>
</gene>
<keyword evidence="2" id="KW-1185">Reference proteome</keyword>
<organism evidence="1 2">
    <name type="scientific">Brachionus plicatilis</name>
    <name type="common">Marine rotifer</name>
    <name type="synonym">Brachionus muelleri</name>
    <dbReference type="NCBI Taxonomy" id="10195"/>
    <lineage>
        <taxon>Eukaryota</taxon>
        <taxon>Metazoa</taxon>
        <taxon>Spiralia</taxon>
        <taxon>Gnathifera</taxon>
        <taxon>Rotifera</taxon>
        <taxon>Eurotatoria</taxon>
        <taxon>Monogononta</taxon>
        <taxon>Pseudotrocha</taxon>
        <taxon>Ploima</taxon>
        <taxon>Brachionidae</taxon>
        <taxon>Brachionus</taxon>
    </lineage>
</organism>
<comment type="caution">
    <text evidence="1">The sequence shown here is derived from an EMBL/GenBank/DDBJ whole genome shotgun (WGS) entry which is preliminary data.</text>
</comment>
<reference evidence="1 2" key="1">
    <citation type="journal article" date="2018" name="Sci. Rep.">
        <title>Genomic signatures of local adaptation to the degree of environmental predictability in rotifers.</title>
        <authorList>
            <person name="Franch-Gras L."/>
            <person name="Hahn C."/>
            <person name="Garcia-Roger E.M."/>
            <person name="Carmona M.J."/>
            <person name="Serra M."/>
            <person name="Gomez A."/>
        </authorList>
    </citation>
    <scope>NUCLEOTIDE SEQUENCE [LARGE SCALE GENOMIC DNA]</scope>
    <source>
        <strain evidence="1">HYR1</strain>
    </source>
</reference>
<evidence type="ECO:0000313" key="1">
    <source>
        <dbReference type="EMBL" id="RNA41192.1"/>
    </source>
</evidence>
<proteinExistence type="predicted"/>
<dbReference type="Proteomes" id="UP000276133">
    <property type="component" value="Unassembled WGS sequence"/>
</dbReference>